<dbReference type="PANTHER" id="PTHR20963">
    <property type="entry name" value="MULTIPLE INOSITOL POLYPHOSPHATE PHOSPHATASE-RELATED"/>
    <property type="match status" value="1"/>
</dbReference>
<dbReference type="SUPFAM" id="SSF53254">
    <property type="entry name" value="Phosphoglycerate mutase-like"/>
    <property type="match status" value="1"/>
</dbReference>
<evidence type="ECO:0000313" key="3">
    <source>
        <dbReference type="Proteomes" id="UP000663848"/>
    </source>
</evidence>
<keyword evidence="1" id="KW-0378">Hydrolase</keyword>
<sequence>AVPIIARLNAKIHGLHFSAKDVMAMQELCGYETIIRGSSLFCGIFTSEEWLSFEYYFDIKYYYELGYGNDLSPTLGMPWVVATSDLLAHAKTNDQRLYISVAHRQIPPLIVTALGLFNDSEYLRTSNVNPVLPLDKINYQRAWKTSNFISFLSQIALERLNCKSAAYNGSYVRILVNSVPKPLPGCVTGPSDSCPLQQYRDYVKQRNKQYESFTKVCGVKNKKAPDAMTFFVKE</sequence>
<dbReference type="GO" id="GO:0003993">
    <property type="term" value="F:acid phosphatase activity"/>
    <property type="evidence" value="ECO:0007669"/>
    <property type="project" value="TreeGrafter"/>
</dbReference>
<evidence type="ECO:0000313" key="2">
    <source>
        <dbReference type="EMBL" id="CAF4933844.1"/>
    </source>
</evidence>
<dbReference type="Gene3D" id="3.40.50.1240">
    <property type="entry name" value="Phosphoglycerate mutase-like"/>
    <property type="match status" value="1"/>
</dbReference>
<name>A0A821X6H7_9BILA</name>
<organism evidence="2 3">
    <name type="scientific">Rotaria socialis</name>
    <dbReference type="NCBI Taxonomy" id="392032"/>
    <lineage>
        <taxon>Eukaryota</taxon>
        <taxon>Metazoa</taxon>
        <taxon>Spiralia</taxon>
        <taxon>Gnathifera</taxon>
        <taxon>Rotifera</taxon>
        <taxon>Eurotatoria</taxon>
        <taxon>Bdelloidea</taxon>
        <taxon>Philodinida</taxon>
        <taxon>Philodinidae</taxon>
        <taxon>Rotaria</taxon>
    </lineage>
</organism>
<dbReference type="InterPro" id="IPR000560">
    <property type="entry name" value="His_Pase_clade-2"/>
</dbReference>
<accession>A0A821X6H7</accession>
<dbReference type="InterPro" id="IPR029033">
    <property type="entry name" value="His_PPase_superfam"/>
</dbReference>
<proteinExistence type="predicted"/>
<protein>
    <submittedName>
        <fullName evidence="2">Uncharacterized protein</fullName>
    </submittedName>
</protein>
<dbReference type="EMBL" id="CAJOBR010020890">
    <property type="protein sequence ID" value="CAF4933844.1"/>
    <property type="molecule type" value="Genomic_DNA"/>
</dbReference>
<feature type="non-terminal residue" evidence="2">
    <location>
        <position position="1"/>
    </location>
</feature>
<evidence type="ECO:0000256" key="1">
    <source>
        <dbReference type="ARBA" id="ARBA00022801"/>
    </source>
</evidence>
<reference evidence="2" key="1">
    <citation type="submission" date="2021-02" db="EMBL/GenBank/DDBJ databases">
        <authorList>
            <person name="Nowell W R."/>
        </authorList>
    </citation>
    <scope>NUCLEOTIDE SEQUENCE</scope>
</reference>
<dbReference type="AlphaFoldDB" id="A0A821X6H7"/>
<dbReference type="Pfam" id="PF00328">
    <property type="entry name" value="His_Phos_2"/>
    <property type="match status" value="1"/>
</dbReference>
<dbReference type="PANTHER" id="PTHR20963:SF14">
    <property type="entry name" value="ACID PHOSPHATASE, PUTATIVE-RELATED"/>
    <property type="match status" value="1"/>
</dbReference>
<dbReference type="Proteomes" id="UP000663848">
    <property type="component" value="Unassembled WGS sequence"/>
</dbReference>
<comment type="caution">
    <text evidence="2">The sequence shown here is derived from an EMBL/GenBank/DDBJ whole genome shotgun (WGS) entry which is preliminary data.</text>
</comment>
<dbReference type="CDD" id="cd07061">
    <property type="entry name" value="HP_HAP_like"/>
    <property type="match status" value="1"/>
</dbReference>
<gene>
    <name evidence="2" type="ORF">QYT958_LOCUS32221</name>
</gene>